<comment type="caution">
    <text evidence="5">The sequence shown here is derived from an EMBL/GenBank/DDBJ whole genome shotgun (WGS) entry which is preliminary data.</text>
</comment>
<dbReference type="Pfam" id="PF09479">
    <property type="entry name" value="Flg_new"/>
    <property type="match status" value="1"/>
</dbReference>
<dbReference type="Gene3D" id="2.160.20.110">
    <property type="match status" value="1"/>
</dbReference>
<dbReference type="RefSeq" id="WP_133516944.1">
    <property type="nucleotide sequence ID" value="NZ_JAHDUW010000005.1"/>
</dbReference>
<feature type="transmembrane region" description="Helical" evidence="3">
    <location>
        <begin position="337"/>
        <end position="357"/>
    </location>
</feature>
<evidence type="ECO:0000313" key="5">
    <source>
        <dbReference type="EMBL" id="TDQ70124.1"/>
    </source>
</evidence>
<keyword evidence="3" id="KW-0472">Membrane</keyword>
<accession>A0A484F7Q0</accession>
<dbReference type="Proteomes" id="UP000294855">
    <property type="component" value="Unassembled WGS sequence"/>
</dbReference>
<dbReference type="InterPro" id="IPR042229">
    <property type="entry name" value="Listeria/Bacterioides_rpt_sf"/>
</dbReference>
<evidence type="ECO:0000313" key="6">
    <source>
        <dbReference type="Proteomes" id="UP000294855"/>
    </source>
</evidence>
<evidence type="ECO:0000256" key="1">
    <source>
        <dbReference type="ARBA" id="ARBA00004196"/>
    </source>
</evidence>
<feature type="domain" description="GLUG" evidence="4">
    <location>
        <begin position="42"/>
        <end position="72"/>
    </location>
</feature>
<gene>
    <name evidence="5" type="ORF">C7391_0462</name>
</gene>
<dbReference type="Pfam" id="PF07581">
    <property type="entry name" value="Glug"/>
    <property type="match status" value="2"/>
</dbReference>
<dbReference type="InterPro" id="IPR013378">
    <property type="entry name" value="InlB-like_B-rpt"/>
</dbReference>
<proteinExistence type="predicted"/>
<keyword evidence="3" id="KW-0812">Transmembrane</keyword>
<reference evidence="5 6" key="1">
    <citation type="submission" date="2019-03" db="EMBL/GenBank/DDBJ databases">
        <title>Genomic Encyclopedia of Type Strains, Phase IV (KMG-IV): sequencing the most valuable type-strain genomes for metagenomic binning, comparative biology and taxonomic classification.</title>
        <authorList>
            <person name="Goeker M."/>
        </authorList>
    </citation>
    <scope>NUCLEOTIDE SEQUENCE [LARGE SCALE GENOMIC DNA]</scope>
    <source>
        <strain evidence="5 6">DSM 13328</strain>
    </source>
</reference>
<evidence type="ECO:0000256" key="3">
    <source>
        <dbReference type="SAM" id="Phobius"/>
    </source>
</evidence>
<evidence type="ECO:0000259" key="4">
    <source>
        <dbReference type="Pfam" id="PF07581"/>
    </source>
</evidence>
<dbReference type="Gene3D" id="2.60.40.4270">
    <property type="entry name" value="Listeria-Bacteroides repeat domain"/>
    <property type="match status" value="1"/>
</dbReference>
<dbReference type="AlphaFoldDB" id="A0A484F7Q0"/>
<feature type="domain" description="GLUG" evidence="4">
    <location>
        <begin position="14"/>
        <end position="38"/>
    </location>
</feature>
<keyword evidence="3" id="KW-1133">Transmembrane helix</keyword>
<feature type="region of interest" description="Disordered" evidence="2">
    <location>
        <begin position="292"/>
        <end position="312"/>
    </location>
</feature>
<organism evidence="5 6">
    <name type="scientific">Methanimicrococcus blatticola</name>
    <dbReference type="NCBI Taxonomy" id="91560"/>
    <lineage>
        <taxon>Archaea</taxon>
        <taxon>Methanobacteriati</taxon>
        <taxon>Methanobacteriota</taxon>
        <taxon>Stenosarchaea group</taxon>
        <taxon>Methanomicrobia</taxon>
        <taxon>Methanosarcinales</taxon>
        <taxon>Methanosarcinaceae</taxon>
        <taxon>Methanimicrococcus</taxon>
    </lineage>
</organism>
<name>A0A484F7Q0_9EURY</name>
<evidence type="ECO:0000256" key="2">
    <source>
        <dbReference type="SAM" id="MobiDB-lite"/>
    </source>
</evidence>
<protein>
    <submittedName>
        <fullName evidence="5">Putative repeat protein (TIGR02543 family)</fullName>
    </submittedName>
</protein>
<dbReference type="EMBL" id="SNYS01000006">
    <property type="protein sequence ID" value="TDQ70124.1"/>
    <property type="molecule type" value="Genomic_DNA"/>
</dbReference>
<dbReference type="InterPro" id="IPR011493">
    <property type="entry name" value="GLUG"/>
</dbReference>
<sequence length="370" mass="40222">MNSFSTGNITGISLYTGGLVGQTVNVDITNCFAAGDVTGKSGTAGIVGYAGGNSTISGNSNITNCYATGSITGTTYTGGIVGNVASYGKKDLTNCYALNKNITGSSTSFPNRLVGYISSFHMGNLTTTNCFAWDNMEGNYNSTQPNEKLYGSNLTSVEVWNTFPAEKWTGWSTTVWAANDYFKFRLPVPVWTDKNIQADATHLMPPIMLTYDGNGFTSEADTVPVDSKEYLKPSESGYPEKATVKEPVDMKKEGFEFEKWTTKPDGAGDSYQPGDEIEMKESLTLYAQWKQKSDGNKDGNSDGGTGGAVVVNPEKPEKITGFENETIIEKPEKVPEIIKPVLVILFIFLAFAIYLFVKKRRDDEEDETGI</sequence>
<comment type="subcellular location">
    <subcellularLocation>
        <location evidence="1">Cell envelope</location>
    </subcellularLocation>
</comment>
<keyword evidence="6" id="KW-1185">Reference proteome</keyword>